<accession>A0ACC2QPD2</accession>
<reference evidence="1" key="1">
    <citation type="submission" date="2023-03" db="EMBL/GenBank/DDBJ databases">
        <title>Chromosome-level genomes of two armyworms, Mythimna separata and Mythimna loreyi, provide insights into the biosynthesis and reception of sex pheromones.</title>
        <authorList>
            <person name="Zhao H."/>
        </authorList>
    </citation>
    <scope>NUCLEOTIDE SEQUENCE</scope>
    <source>
        <strain evidence="1">BeijingLab</strain>
    </source>
</reference>
<dbReference type="Proteomes" id="UP001231649">
    <property type="component" value="Chromosome 16"/>
</dbReference>
<evidence type="ECO:0000313" key="1">
    <source>
        <dbReference type="EMBL" id="KAJ8721850.1"/>
    </source>
</evidence>
<sequence>MAAMKTAFILLLIAFAMVMVTVEAENVPACSEFCSKPDVDKIQCCKDQGYSGYSSCKTTVEMQCTAFILLLVAFAMVMVTVEAARVGPCDQVCSRIDAEKDECCRAHGYSGYSSCRYGQMQCY</sequence>
<gene>
    <name evidence="1" type="ORF">PYW08_004252</name>
</gene>
<proteinExistence type="predicted"/>
<comment type="caution">
    <text evidence="1">The sequence shown here is derived from an EMBL/GenBank/DDBJ whole genome shotgun (WGS) entry which is preliminary data.</text>
</comment>
<dbReference type="EMBL" id="CM056792">
    <property type="protein sequence ID" value="KAJ8721850.1"/>
    <property type="molecule type" value="Genomic_DNA"/>
</dbReference>
<name>A0ACC2QPD2_9NEOP</name>
<organism evidence="1 2">
    <name type="scientific">Mythimna loreyi</name>
    <dbReference type="NCBI Taxonomy" id="667449"/>
    <lineage>
        <taxon>Eukaryota</taxon>
        <taxon>Metazoa</taxon>
        <taxon>Ecdysozoa</taxon>
        <taxon>Arthropoda</taxon>
        <taxon>Hexapoda</taxon>
        <taxon>Insecta</taxon>
        <taxon>Pterygota</taxon>
        <taxon>Neoptera</taxon>
        <taxon>Endopterygota</taxon>
        <taxon>Lepidoptera</taxon>
        <taxon>Glossata</taxon>
        <taxon>Ditrysia</taxon>
        <taxon>Noctuoidea</taxon>
        <taxon>Noctuidae</taxon>
        <taxon>Noctuinae</taxon>
        <taxon>Hadenini</taxon>
        <taxon>Mythimna</taxon>
    </lineage>
</organism>
<evidence type="ECO:0000313" key="2">
    <source>
        <dbReference type="Proteomes" id="UP001231649"/>
    </source>
</evidence>
<keyword evidence="2" id="KW-1185">Reference proteome</keyword>
<protein>
    <submittedName>
        <fullName evidence="1">Uncharacterized protein</fullName>
    </submittedName>
</protein>